<sequence>MENDKIYHFTTYENFVKIIKSRKIFMFNAFSMQDKQEVIAGLEISISVIDEIINSIKNNDILIDSFNCARHTINKHLDKMKAEDTSLQDIFYFYILSLCNNIHNNYLWENYASGNTGVAIEFSRSEIEGNISPYEDTKGAVNFGNREQFIRHLPGFINNEPLRQIHYKSEDYRDRLRSELQRFRDENFKDKNCSVWMQLITFNLSSSYKLTSEADYSKEEETRFLFSLSHTGAPYDLVSYFNKYLYNIDNLAVNGRRYIPLHLNPLINETAPLTFTKQDEVIMSGHYPFAYIMRIILGKENTILPEDINVFLNQNGFNNIEVTKMA</sequence>
<keyword evidence="2" id="KW-1185">Reference proteome</keyword>
<evidence type="ECO:0008006" key="3">
    <source>
        <dbReference type="Google" id="ProtNLM"/>
    </source>
</evidence>
<dbReference type="Proteomes" id="UP000069914">
    <property type="component" value="Chromosome"/>
</dbReference>
<evidence type="ECO:0000313" key="1">
    <source>
        <dbReference type="EMBL" id="AKP32796.1"/>
    </source>
</evidence>
<organism evidence="1 2">
    <name type="scientific">Yersinia aleksiciae</name>
    <dbReference type="NCBI Taxonomy" id="263819"/>
    <lineage>
        <taxon>Bacteria</taxon>
        <taxon>Pseudomonadati</taxon>
        <taxon>Pseudomonadota</taxon>
        <taxon>Gammaproteobacteria</taxon>
        <taxon>Enterobacterales</taxon>
        <taxon>Yersiniaceae</taxon>
        <taxon>Yersinia</taxon>
    </lineage>
</organism>
<protein>
    <recommendedName>
        <fullName evidence="3">DUF2971 domain-containing protein</fullName>
    </recommendedName>
</protein>
<dbReference type="EMBL" id="CP011975">
    <property type="protein sequence ID" value="AKP32796.1"/>
    <property type="molecule type" value="Genomic_DNA"/>
</dbReference>
<dbReference type="InterPro" id="IPR021352">
    <property type="entry name" value="DUF2971"/>
</dbReference>
<proteinExistence type="predicted"/>
<dbReference type="Pfam" id="PF11185">
    <property type="entry name" value="DUF2971"/>
    <property type="match status" value="1"/>
</dbReference>
<accession>A0ABN4H6A0</accession>
<reference evidence="1 2" key="1">
    <citation type="journal article" date="2015" name="Genome Announc.">
        <title>De Novo Genome Sequence of Yersinia aleksiciae Y159T.</title>
        <authorList>
            <person name="Sprague L.D."/>
            <person name="Neubauer H."/>
        </authorList>
    </citation>
    <scope>NUCLEOTIDE SEQUENCE [LARGE SCALE GENOMIC DNA]</scope>
    <source>
        <strain evidence="1 2">159</strain>
    </source>
</reference>
<dbReference type="GeneID" id="61903599"/>
<dbReference type="RefSeq" id="WP_048617075.1">
    <property type="nucleotide sequence ID" value="NZ_CABMLM010000014.1"/>
</dbReference>
<name>A0ABN4H6A0_YERAE</name>
<gene>
    <name evidence="1" type="ORF">ACZ76_04130</name>
</gene>
<evidence type="ECO:0000313" key="2">
    <source>
        <dbReference type="Proteomes" id="UP000069914"/>
    </source>
</evidence>